<feature type="region of interest" description="Disordered" evidence="1">
    <location>
        <begin position="133"/>
        <end position="207"/>
    </location>
</feature>
<protein>
    <submittedName>
        <fullName evidence="2">Uncharacterized protein</fullName>
    </submittedName>
</protein>
<evidence type="ECO:0000313" key="3">
    <source>
        <dbReference type="Proteomes" id="UP001302321"/>
    </source>
</evidence>
<dbReference type="Proteomes" id="UP001302321">
    <property type="component" value="Unassembled WGS sequence"/>
</dbReference>
<organism evidence="2 3">
    <name type="scientific">Triangularia setosa</name>
    <dbReference type="NCBI Taxonomy" id="2587417"/>
    <lineage>
        <taxon>Eukaryota</taxon>
        <taxon>Fungi</taxon>
        <taxon>Dikarya</taxon>
        <taxon>Ascomycota</taxon>
        <taxon>Pezizomycotina</taxon>
        <taxon>Sordariomycetes</taxon>
        <taxon>Sordariomycetidae</taxon>
        <taxon>Sordariales</taxon>
        <taxon>Podosporaceae</taxon>
        <taxon>Triangularia</taxon>
    </lineage>
</organism>
<evidence type="ECO:0000256" key="1">
    <source>
        <dbReference type="SAM" id="MobiDB-lite"/>
    </source>
</evidence>
<feature type="compositionally biased region" description="Pro residues" evidence="1">
    <location>
        <begin position="143"/>
        <end position="168"/>
    </location>
</feature>
<keyword evidence="3" id="KW-1185">Reference proteome</keyword>
<name>A0AAN7A8F9_9PEZI</name>
<proteinExistence type="predicted"/>
<reference evidence="2" key="2">
    <citation type="submission" date="2023-05" db="EMBL/GenBank/DDBJ databases">
        <authorList>
            <consortium name="Lawrence Berkeley National Laboratory"/>
            <person name="Steindorff A."/>
            <person name="Hensen N."/>
            <person name="Bonometti L."/>
            <person name="Westerberg I."/>
            <person name="Brannstrom I.O."/>
            <person name="Guillou S."/>
            <person name="Cros-Aarteil S."/>
            <person name="Calhoun S."/>
            <person name="Haridas S."/>
            <person name="Kuo A."/>
            <person name="Mondo S."/>
            <person name="Pangilinan J."/>
            <person name="Riley R."/>
            <person name="Labutti K."/>
            <person name="Andreopoulos B."/>
            <person name="Lipzen A."/>
            <person name="Chen C."/>
            <person name="Yanf M."/>
            <person name="Daum C."/>
            <person name="Ng V."/>
            <person name="Clum A."/>
            <person name="Ohm R."/>
            <person name="Martin F."/>
            <person name="Silar P."/>
            <person name="Natvig D."/>
            <person name="Lalanne C."/>
            <person name="Gautier V."/>
            <person name="Ament-Velasquez S.L."/>
            <person name="Kruys A."/>
            <person name="Hutchinson M.I."/>
            <person name="Powell A.J."/>
            <person name="Barry K."/>
            <person name="Miller A.N."/>
            <person name="Grigoriev I.V."/>
            <person name="Debuchy R."/>
            <person name="Gladieux P."/>
            <person name="Thoren M.H."/>
            <person name="Johannesson H."/>
        </authorList>
    </citation>
    <scope>NUCLEOTIDE SEQUENCE</scope>
    <source>
        <strain evidence="2">CBS 892.96</strain>
    </source>
</reference>
<comment type="caution">
    <text evidence="2">The sequence shown here is derived from an EMBL/GenBank/DDBJ whole genome shotgun (WGS) entry which is preliminary data.</text>
</comment>
<feature type="compositionally biased region" description="Low complexity" evidence="1">
    <location>
        <begin position="133"/>
        <end position="142"/>
    </location>
</feature>
<feature type="region of interest" description="Disordered" evidence="1">
    <location>
        <begin position="1"/>
        <end position="97"/>
    </location>
</feature>
<sequence>MREQNGIGQAGSGLSPSPAKVASRSSGGGSRAAVDHQLQLQQRLHQQQYLLHQRQRGRNPGTPSSAGSVLPTPPLPPPPPPSPATPDTTGPGLEIGAGTSTVIIHGTPATPTDGTKAGTDTVIIHTPVPATTLAPTTISAPTTPAPVPAPPPPEPATPVPTTPAPPATPAGGGRHISRLSAMLSGSARREHRQGVLGPLQLQERLRGRRGWITAREAEGVMGSTKERI</sequence>
<dbReference type="EMBL" id="MU866151">
    <property type="protein sequence ID" value="KAK4177953.1"/>
    <property type="molecule type" value="Genomic_DNA"/>
</dbReference>
<dbReference type="AlphaFoldDB" id="A0AAN7A8F9"/>
<feature type="compositionally biased region" description="Pro residues" evidence="1">
    <location>
        <begin position="71"/>
        <end position="84"/>
    </location>
</feature>
<evidence type="ECO:0000313" key="2">
    <source>
        <dbReference type="EMBL" id="KAK4177953.1"/>
    </source>
</evidence>
<accession>A0AAN7A8F9</accession>
<gene>
    <name evidence="2" type="ORF">QBC36DRAFT_369983</name>
</gene>
<feature type="compositionally biased region" description="Low complexity" evidence="1">
    <location>
        <begin position="36"/>
        <end position="52"/>
    </location>
</feature>
<reference evidence="2" key="1">
    <citation type="journal article" date="2023" name="Mol. Phylogenet. Evol.">
        <title>Genome-scale phylogeny and comparative genomics of the fungal order Sordariales.</title>
        <authorList>
            <person name="Hensen N."/>
            <person name="Bonometti L."/>
            <person name="Westerberg I."/>
            <person name="Brannstrom I.O."/>
            <person name="Guillou S."/>
            <person name="Cros-Aarteil S."/>
            <person name="Calhoun S."/>
            <person name="Haridas S."/>
            <person name="Kuo A."/>
            <person name="Mondo S."/>
            <person name="Pangilinan J."/>
            <person name="Riley R."/>
            <person name="LaButti K."/>
            <person name="Andreopoulos B."/>
            <person name="Lipzen A."/>
            <person name="Chen C."/>
            <person name="Yan M."/>
            <person name="Daum C."/>
            <person name="Ng V."/>
            <person name="Clum A."/>
            <person name="Steindorff A."/>
            <person name="Ohm R.A."/>
            <person name="Martin F."/>
            <person name="Silar P."/>
            <person name="Natvig D.O."/>
            <person name="Lalanne C."/>
            <person name="Gautier V."/>
            <person name="Ament-Velasquez S.L."/>
            <person name="Kruys A."/>
            <person name="Hutchinson M.I."/>
            <person name="Powell A.J."/>
            <person name="Barry K."/>
            <person name="Miller A.N."/>
            <person name="Grigoriev I.V."/>
            <person name="Debuchy R."/>
            <person name="Gladieux P."/>
            <person name="Hiltunen Thoren M."/>
            <person name="Johannesson H."/>
        </authorList>
    </citation>
    <scope>NUCLEOTIDE SEQUENCE</scope>
    <source>
        <strain evidence="2">CBS 892.96</strain>
    </source>
</reference>